<dbReference type="InterPro" id="IPR036691">
    <property type="entry name" value="Endo/exonu/phosph_ase_sf"/>
</dbReference>
<dbReference type="GO" id="GO:0003697">
    <property type="term" value="F:single-stranded DNA binding"/>
    <property type="evidence" value="ECO:0007669"/>
    <property type="project" value="TreeGrafter"/>
</dbReference>
<dbReference type="InterPro" id="IPR005135">
    <property type="entry name" value="Endo/exonuclease/phosphatase"/>
</dbReference>
<evidence type="ECO:0000259" key="9">
    <source>
        <dbReference type="Pfam" id="PF03372"/>
    </source>
</evidence>
<evidence type="ECO:0000313" key="10">
    <source>
        <dbReference type="EMBL" id="QIA66063.1"/>
    </source>
</evidence>
<dbReference type="Gene3D" id="3.60.10.10">
    <property type="entry name" value="Endonuclease/exonuclease/phosphatase"/>
    <property type="match status" value="1"/>
</dbReference>
<evidence type="ECO:0000256" key="6">
    <source>
        <dbReference type="ARBA" id="ARBA00022801"/>
    </source>
</evidence>
<dbReference type="PANTHER" id="PTHR15822">
    <property type="entry name" value="TRAF AND TNF RECEPTOR-ASSOCIATED PROTEIN"/>
    <property type="match status" value="1"/>
</dbReference>
<evidence type="ECO:0000256" key="2">
    <source>
        <dbReference type="ARBA" id="ARBA00001946"/>
    </source>
</evidence>
<dbReference type="GO" id="GO:0005737">
    <property type="term" value="C:cytoplasm"/>
    <property type="evidence" value="ECO:0007669"/>
    <property type="project" value="TreeGrafter"/>
</dbReference>
<keyword evidence="6" id="KW-0378">Hydrolase</keyword>
<proteinExistence type="predicted"/>
<feature type="domain" description="Endonuclease/exonuclease/phosphatase" evidence="9">
    <location>
        <begin position="33"/>
        <end position="291"/>
    </location>
</feature>
<keyword evidence="7" id="KW-0460">Magnesium</keyword>
<dbReference type="Proteomes" id="UP000464262">
    <property type="component" value="Chromosome 2"/>
</dbReference>
<dbReference type="Pfam" id="PF03372">
    <property type="entry name" value="Exo_endo_phos"/>
    <property type="match status" value="1"/>
</dbReference>
<reference evidence="10 11" key="1">
    <citation type="submission" date="2020-01" db="EMBL/GenBank/DDBJ databases">
        <title>Whole genome and functional gene identification of agarase of Vibrio HN897.</title>
        <authorList>
            <person name="Liu Y."/>
            <person name="Zhao Z."/>
        </authorList>
    </citation>
    <scope>NUCLEOTIDE SEQUENCE [LARGE SCALE GENOMIC DNA]</scope>
    <source>
        <strain evidence="10 11">HN897</strain>
    </source>
</reference>
<keyword evidence="5" id="KW-0227">DNA damage</keyword>
<sequence length="301" mass="34789">MKHWIFPLIVTFGIMLPSPHLLAADSIFPFKVVTWNIEWLTSHHDRSIPQSIRTNDDFEILKRYFKIMSPDVLAFQEVNDLDAIRRVVGSGYHIVLSDRAKKENKRHQFPDINQYTGFAIKHRLAYHNIADFPLVQKKSSKLRFASYVVLGPNTEQPVHLLSVHLKAGCSGAYHDNYACFQLLQQAEVLAEWIEEREERGDNYIIAGDFNHNLAYPTDWMWEVMRIEGDMHLATKNTSADCKVRSNRNANKTHKFRSLIDHIIVSNALSTTNVRQQIYSVRDVIDHRLSDHCPVIANVSLK</sequence>
<dbReference type="RefSeq" id="WP_204274589.1">
    <property type="nucleotide sequence ID" value="NZ_CP047476.1"/>
</dbReference>
<dbReference type="GO" id="GO:0004518">
    <property type="term" value="F:nuclease activity"/>
    <property type="evidence" value="ECO:0007669"/>
    <property type="project" value="UniProtKB-KW"/>
</dbReference>
<evidence type="ECO:0000256" key="3">
    <source>
        <dbReference type="ARBA" id="ARBA00022722"/>
    </source>
</evidence>
<keyword evidence="3" id="KW-0540">Nuclease</keyword>
<dbReference type="GO" id="GO:0006302">
    <property type="term" value="P:double-strand break repair"/>
    <property type="evidence" value="ECO:0007669"/>
    <property type="project" value="TreeGrafter"/>
</dbReference>
<evidence type="ECO:0000313" key="11">
    <source>
        <dbReference type="Proteomes" id="UP000464262"/>
    </source>
</evidence>
<dbReference type="SUPFAM" id="SSF56219">
    <property type="entry name" value="DNase I-like"/>
    <property type="match status" value="1"/>
</dbReference>
<accession>A0A7Z2YG24</accession>
<dbReference type="GO" id="GO:0070260">
    <property type="term" value="F:5'-tyrosyl-DNA phosphodiesterase activity"/>
    <property type="evidence" value="ECO:0007669"/>
    <property type="project" value="TreeGrafter"/>
</dbReference>
<dbReference type="PANTHER" id="PTHR15822:SF4">
    <property type="entry name" value="TYROSYL-DNA PHOSPHODIESTERASE 2"/>
    <property type="match status" value="1"/>
</dbReference>
<comment type="cofactor">
    <cofactor evidence="1">
        <name>Mn(2+)</name>
        <dbReference type="ChEBI" id="CHEBI:29035"/>
    </cofactor>
</comment>
<dbReference type="AlphaFoldDB" id="A0A7Z2YG24"/>
<protein>
    <recommendedName>
        <fullName evidence="9">Endonuclease/exonuclease/phosphatase domain-containing protein</fullName>
    </recommendedName>
</protein>
<name>A0A7Z2YG24_9VIBR</name>
<dbReference type="GO" id="GO:0046872">
    <property type="term" value="F:metal ion binding"/>
    <property type="evidence" value="ECO:0007669"/>
    <property type="project" value="UniProtKB-KW"/>
</dbReference>
<keyword evidence="8" id="KW-0234">DNA repair</keyword>
<gene>
    <name evidence="10" type="ORF">GT360_21470</name>
</gene>
<evidence type="ECO:0000256" key="4">
    <source>
        <dbReference type="ARBA" id="ARBA00022723"/>
    </source>
</evidence>
<evidence type="ECO:0000256" key="7">
    <source>
        <dbReference type="ARBA" id="ARBA00022842"/>
    </source>
</evidence>
<keyword evidence="11" id="KW-1185">Reference proteome</keyword>
<organism evidence="10 11">
    <name type="scientific">Vibrio astriarenae</name>
    <dbReference type="NCBI Taxonomy" id="1481923"/>
    <lineage>
        <taxon>Bacteria</taxon>
        <taxon>Pseudomonadati</taxon>
        <taxon>Pseudomonadota</taxon>
        <taxon>Gammaproteobacteria</taxon>
        <taxon>Vibrionales</taxon>
        <taxon>Vibrionaceae</taxon>
        <taxon>Vibrio</taxon>
    </lineage>
</organism>
<evidence type="ECO:0000256" key="5">
    <source>
        <dbReference type="ARBA" id="ARBA00022763"/>
    </source>
</evidence>
<evidence type="ECO:0000256" key="8">
    <source>
        <dbReference type="ARBA" id="ARBA00023204"/>
    </source>
</evidence>
<dbReference type="InterPro" id="IPR051547">
    <property type="entry name" value="TDP2-like"/>
</dbReference>
<evidence type="ECO:0000256" key="1">
    <source>
        <dbReference type="ARBA" id="ARBA00001936"/>
    </source>
</evidence>
<dbReference type="KEGG" id="vas:GT360_21470"/>
<keyword evidence="4" id="KW-0479">Metal-binding</keyword>
<comment type="cofactor">
    <cofactor evidence="2">
        <name>Mg(2+)</name>
        <dbReference type="ChEBI" id="CHEBI:18420"/>
    </cofactor>
</comment>
<dbReference type="EMBL" id="CP047476">
    <property type="protein sequence ID" value="QIA66063.1"/>
    <property type="molecule type" value="Genomic_DNA"/>
</dbReference>